<dbReference type="GeneID" id="16213961"/>
<reference evidence="2 3" key="1">
    <citation type="submission" date="2013-02" db="EMBL/GenBank/DDBJ databases">
        <authorList>
            <person name="Balish M.F."/>
            <person name="Klepek H.N."/>
            <person name="Ahler R.M."/>
            <person name="Blakely T.M."/>
            <person name="Deihs M.E."/>
            <person name="Goebel E.J."/>
            <person name="Hausmann S.M."/>
            <person name="Henry C.A."/>
            <person name="Hoogendoorn J."/>
            <person name="Jeffers A.C."/>
            <person name="Light M.E."/>
            <person name="McCurdy K.A."/>
            <person name="Mize D.S."/>
            <person name="Moore C.R."/>
            <person name="Nestor P.M."/>
            <person name="Relko L.M."/>
            <person name="Brzoska R.M."/>
            <person name="Ream D.C."/>
            <person name="Actis L.A."/>
            <person name="Friedberg I."/>
            <person name="Janssen G.R."/>
            <person name="Bradley K.W."/>
            <person name="Khaja R."/>
            <person name="Lewis M.F."/>
            <person name="Barker L.P."/>
            <person name="Asai D.J."/>
            <person name="Bowman C.A."/>
            <person name="Russell D.A."/>
            <person name="Pope W.H."/>
            <person name="Jacobs-Sera D."/>
            <person name="Hendrix R.W."/>
            <person name="Hatfull G.F."/>
        </authorList>
    </citation>
    <scope>NUCLEOTIDE SEQUENCE [LARGE SCALE GENOMIC DNA]</scope>
</reference>
<keyword evidence="1" id="KW-0472">Membrane</keyword>
<feature type="transmembrane region" description="Helical" evidence="1">
    <location>
        <begin position="6"/>
        <end position="21"/>
    </location>
</feature>
<protein>
    <submittedName>
        <fullName evidence="2">Uncharacterized protein</fullName>
    </submittedName>
</protein>
<accession>R4JLJ8</accession>
<name>R4JLJ8_9CAUD</name>
<dbReference type="Proteomes" id="UP000013551">
    <property type="component" value="Segment"/>
</dbReference>
<dbReference type="KEGG" id="vg:16213961"/>
<gene>
    <name evidence="2" type="primary">61</name>
    <name evidence="2" type="ORF">PBI_HINDER_61</name>
</gene>
<proteinExistence type="predicted"/>
<keyword evidence="1" id="KW-1133">Transmembrane helix</keyword>
<evidence type="ECO:0000313" key="3">
    <source>
        <dbReference type="Proteomes" id="UP000013551"/>
    </source>
</evidence>
<keyword evidence="1" id="KW-0812">Transmembrane</keyword>
<evidence type="ECO:0000313" key="2">
    <source>
        <dbReference type="EMBL" id="AGK87540.1"/>
    </source>
</evidence>
<keyword evidence="3" id="KW-1185">Reference proteome</keyword>
<dbReference type="EMBL" id="KC661275">
    <property type="protein sequence ID" value="AGK87540.1"/>
    <property type="molecule type" value="Genomic_DNA"/>
</dbReference>
<sequence>MTTQMIFLFFIIGCFIGFVISA</sequence>
<organism evidence="2 3">
    <name type="scientific">Mycobacterium phage HINdeR</name>
    <dbReference type="NCBI Taxonomy" id="1327770"/>
    <lineage>
        <taxon>Viruses</taxon>
        <taxon>Duplodnaviria</taxon>
        <taxon>Heunggongvirae</taxon>
        <taxon>Uroviricota</taxon>
        <taxon>Caudoviricetes</taxon>
        <taxon>Timshelvirus</taxon>
        <taxon>Timshelvirus HINdeR</taxon>
    </lineage>
</organism>
<dbReference type="RefSeq" id="YP_008051913.1">
    <property type="nucleotide sequence ID" value="NC_021308.1"/>
</dbReference>
<evidence type="ECO:0000256" key="1">
    <source>
        <dbReference type="SAM" id="Phobius"/>
    </source>
</evidence>